<sequence length="282" mass="32049">MHFLSPQPSFTICTLPDGLRNLISFMHLHFDKQEHQPAMIGNRTCLQTLPIFFVGSKRGHRVKELGSLNELSGELRISNLEDVIGKQDANRENMHCKDKLCKVIFEWSWGNDNDKEVMEGLQPHTNLQTFPSWMLRPVGNSNTGLLLLDNLIELEFINCINCVSLPPLGQLHNLQFLKLESLTNVKHVGNEFYFSGSTDGMNEVIRVFPALKEFTLEGMESLEEWIAMKATNATMFPHLERLDISGCPWLKSAPLTGQCSSLEKQSIFECEILSKMRNGLKE</sequence>
<keyword evidence="3" id="KW-1185">Reference proteome</keyword>
<dbReference type="InterPro" id="IPR032675">
    <property type="entry name" value="LRR_dom_sf"/>
</dbReference>
<dbReference type="InterPro" id="IPR056789">
    <property type="entry name" value="LRR_R13L1-DRL21"/>
</dbReference>
<protein>
    <recommendedName>
        <fullName evidence="1">R13L1/DRL21-like LRR repeat region domain-containing protein</fullName>
    </recommendedName>
</protein>
<name>A0A7J8ZAD3_9ROSI</name>
<dbReference type="Pfam" id="PF25019">
    <property type="entry name" value="LRR_R13L1-DRL21"/>
    <property type="match status" value="1"/>
</dbReference>
<feature type="domain" description="R13L1/DRL21-like LRR repeat region" evidence="1">
    <location>
        <begin position="63"/>
        <end position="181"/>
    </location>
</feature>
<organism evidence="2 3">
    <name type="scientific">Gossypium laxum</name>
    <dbReference type="NCBI Taxonomy" id="34288"/>
    <lineage>
        <taxon>Eukaryota</taxon>
        <taxon>Viridiplantae</taxon>
        <taxon>Streptophyta</taxon>
        <taxon>Embryophyta</taxon>
        <taxon>Tracheophyta</taxon>
        <taxon>Spermatophyta</taxon>
        <taxon>Magnoliopsida</taxon>
        <taxon>eudicotyledons</taxon>
        <taxon>Gunneridae</taxon>
        <taxon>Pentapetalae</taxon>
        <taxon>rosids</taxon>
        <taxon>malvids</taxon>
        <taxon>Malvales</taxon>
        <taxon>Malvaceae</taxon>
        <taxon>Malvoideae</taxon>
        <taxon>Gossypium</taxon>
    </lineage>
</organism>
<evidence type="ECO:0000259" key="1">
    <source>
        <dbReference type="Pfam" id="PF25019"/>
    </source>
</evidence>
<dbReference type="PANTHER" id="PTHR47186">
    <property type="entry name" value="LEUCINE-RICH REPEAT-CONTAINING PROTEIN 57"/>
    <property type="match status" value="1"/>
</dbReference>
<dbReference type="Proteomes" id="UP000593574">
    <property type="component" value="Unassembled WGS sequence"/>
</dbReference>
<dbReference type="Gene3D" id="3.80.10.10">
    <property type="entry name" value="Ribonuclease Inhibitor"/>
    <property type="match status" value="1"/>
</dbReference>
<evidence type="ECO:0000313" key="2">
    <source>
        <dbReference type="EMBL" id="MBA0708219.1"/>
    </source>
</evidence>
<dbReference type="AlphaFoldDB" id="A0A7J8ZAD3"/>
<dbReference type="EMBL" id="JABEZV010000003">
    <property type="protein sequence ID" value="MBA0708219.1"/>
    <property type="molecule type" value="Genomic_DNA"/>
</dbReference>
<gene>
    <name evidence="2" type="ORF">Golax_020192</name>
</gene>
<proteinExistence type="predicted"/>
<evidence type="ECO:0000313" key="3">
    <source>
        <dbReference type="Proteomes" id="UP000593574"/>
    </source>
</evidence>
<comment type="caution">
    <text evidence="2">The sequence shown here is derived from an EMBL/GenBank/DDBJ whole genome shotgun (WGS) entry which is preliminary data.</text>
</comment>
<dbReference type="SUPFAM" id="SSF52058">
    <property type="entry name" value="L domain-like"/>
    <property type="match status" value="1"/>
</dbReference>
<accession>A0A7J8ZAD3</accession>
<dbReference type="PANTHER" id="PTHR47186:SF18">
    <property type="entry name" value="RX N-TERMINAL DOMAIN-CONTAINING PROTEIN"/>
    <property type="match status" value="1"/>
</dbReference>
<reference evidence="2 3" key="1">
    <citation type="journal article" date="2019" name="Genome Biol. Evol.">
        <title>Insights into the evolution of the New World diploid cottons (Gossypium, subgenus Houzingenia) based on genome sequencing.</title>
        <authorList>
            <person name="Grover C.E."/>
            <person name="Arick M.A. 2nd"/>
            <person name="Thrash A."/>
            <person name="Conover J.L."/>
            <person name="Sanders W.S."/>
            <person name="Peterson D.G."/>
            <person name="Frelichowski J.E."/>
            <person name="Scheffler J.A."/>
            <person name="Scheffler B.E."/>
            <person name="Wendel J.F."/>
        </authorList>
    </citation>
    <scope>NUCLEOTIDE SEQUENCE [LARGE SCALE GENOMIC DNA]</scope>
    <source>
        <strain evidence="2">4</strain>
        <tissue evidence="2">Leaf</tissue>
    </source>
</reference>